<gene>
    <name evidence="1" type="ORF">LMG29660_01235</name>
</gene>
<reference evidence="1 2" key="1">
    <citation type="submission" date="2020-04" db="EMBL/GenBank/DDBJ databases">
        <authorList>
            <person name="De Canck E."/>
        </authorList>
    </citation>
    <scope>NUCLEOTIDE SEQUENCE [LARGE SCALE GENOMIC DNA]</scope>
    <source>
        <strain evidence="1 2">LMG 29660</strain>
    </source>
</reference>
<protein>
    <submittedName>
        <fullName evidence="1">Uncharacterized protein</fullName>
    </submittedName>
</protein>
<proteinExistence type="predicted"/>
<evidence type="ECO:0000313" key="2">
    <source>
        <dbReference type="Proteomes" id="UP000494135"/>
    </source>
</evidence>
<evidence type="ECO:0000313" key="1">
    <source>
        <dbReference type="EMBL" id="CAB3750297.1"/>
    </source>
</evidence>
<accession>A0A6J5DA70</accession>
<dbReference type="Proteomes" id="UP000494135">
    <property type="component" value="Unassembled WGS sequence"/>
</dbReference>
<name>A0A6J5DA70_9BURK</name>
<dbReference type="EMBL" id="CADIKG010000002">
    <property type="protein sequence ID" value="CAB3750297.1"/>
    <property type="molecule type" value="Genomic_DNA"/>
</dbReference>
<sequence>MAAIRPTHSSSTASLRTMTVHGHRTCMRMAEQHARIGPRRIRTPERSGQGWLNDRWKRKNFRLRERETVEGSCLCRFVANHEIDERCDARQRAAWMQREADDMRVSAGCRLNRRWCAIVCDERAVASGSRSVRKTSCGVFPPARGTGWETRRRLREAAPKTAWLASCRWPLKLRRAIYHAIVVNGVATRNTTGWIGGLVAGRATAGFQVASSRRSMVTLSSTGRQSAKVCCR</sequence>
<dbReference type="AlphaFoldDB" id="A0A6J5DA70"/>
<organism evidence="1 2">
    <name type="scientific">Burkholderia puraquae</name>
    <dbReference type="NCBI Taxonomy" id="1904757"/>
    <lineage>
        <taxon>Bacteria</taxon>
        <taxon>Pseudomonadati</taxon>
        <taxon>Pseudomonadota</taxon>
        <taxon>Betaproteobacteria</taxon>
        <taxon>Burkholderiales</taxon>
        <taxon>Burkholderiaceae</taxon>
        <taxon>Burkholderia</taxon>
        <taxon>Burkholderia cepacia complex</taxon>
    </lineage>
</organism>